<feature type="region of interest" description="Disordered" evidence="1">
    <location>
        <begin position="60"/>
        <end position="89"/>
    </location>
</feature>
<proteinExistence type="predicted"/>
<reference evidence="2 3" key="1">
    <citation type="submission" date="2017-10" db="EMBL/GenBank/DDBJ databases">
        <title>Sequencing the genomes of 1000 actinobacteria strains.</title>
        <authorList>
            <person name="Klenk H.-P."/>
        </authorList>
    </citation>
    <scope>NUCLEOTIDE SEQUENCE [LARGE SCALE GENOMIC DNA]</scope>
    <source>
        <strain evidence="2 3">DSM 21801</strain>
    </source>
</reference>
<evidence type="ECO:0000313" key="3">
    <source>
        <dbReference type="Proteomes" id="UP000224915"/>
    </source>
</evidence>
<evidence type="ECO:0000256" key="1">
    <source>
        <dbReference type="SAM" id="MobiDB-lite"/>
    </source>
</evidence>
<protein>
    <submittedName>
        <fullName evidence="2">Uncharacterized protein</fullName>
    </submittedName>
</protein>
<sequence>MALLSWLRRLAERGGHTEEDTPLSHREATPAEEELRAQLSANPNDRKAFDALAEIVRQRADEGTRLDPLTGDPDAEVDGAAAAPADGTTELTTQQNDAIWALAEELAGTPRAWLPLVVMARLSLDSDREGAMRRLNLACERETTGLALTHAVAMLRDAGAATEAVTFGVAHWDLASRTAGAGGEVIMAALETGRIEEARRLLDSLEGASSSAQIGDLDRLVEAAEARHRAPTGE</sequence>
<dbReference type="AlphaFoldDB" id="A0A2A9CZF7"/>
<dbReference type="RefSeq" id="WP_098468893.1">
    <property type="nucleotide sequence ID" value="NZ_PDJD01000001.1"/>
</dbReference>
<feature type="region of interest" description="Disordered" evidence="1">
    <location>
        <begin position="15"/>
        <end position="43"/>
    </location>
</feature>
<accession>A0A2A9CZF7</accession>
<dbReference type="Proteomes" id="UP000224915">
    <property type="component" value="Unassembled WGS sequence"/>
</dbReference>
<dbReference type="OrthoDB" id="3266723at2"/>
<dbReference type="EMBL" id="PDJD01000001">
    <property type="protein sequence ID" value="PFG19828.1"/>
    <property type="molecule type" value="Genomic_DNA"/>
</dbReference>
<feature type="compositionally biased region" description="Basic and acidic residues" evidence="1">
    <location>
        <begin position="15"/>
        <end position="36"/>
    </location>
</feature>
<gene>
    <name evidence="2" type="ORF">ATL40_1402</name>
</gene>
<organism evidence="2 3">
    <name type="scientific">Serinibacter salmoneus</name>
    <dbReference type="NCBI Taxonomy" id="556530"/>
    <lineage>
        <taxon>Bacteria</taxon>
        <taxon>Bacillati</taxon>
        <taxon>Actinomycetota</taxon>
        <taxon>Actinomycetes</taxon>
        <taxon>Micrococcales</taxon>
        <taxon>Beutenbergiaceae</taxon>
        <taxon>Serinibacter</taxon>
    </lineage>
</organism>
<feature type="compositionally biased region" description="Low complexity" evidence="1">
    <location>
        <begin position="78"/>
        <end position="89"/>
    </location>
</feature>
<comment type="caution">
    <text evidence="2">The sequence shown here is derived from an EMBL/GenBank/DDBJ whole genome shotgun (WGS) entry which is preliminary data.</text>
</comment>
<evidence type="ECO:0000313" key="2">
    <source>
        <dbReference type="EMBL" id="PFG19828.1"/>
    </source>
</evidence>
<keyword evidence="3" id="KW-1185">Reference proteome</keyword>
<name>A0A2A9CZF7_9MICO</name>